<evidence type="ECO:0000313" key="3">
    <source>
        <dbReference type="Proteomes" id="UP000654279"/>
    </source>
</evidence>
<dbReference type="Gene3D" id="3.40.250.10">
    <property type="entry name" value="Rhodanese-like domain"/>
    <property type="match status" value="1"/>
</dbReference>
<organism evidence="2 3">
    <name type="scientific">Luoshenia tenuis</name>
    <dbReference type="NCBI Taxonomy" id="2763654"/>
    <lineage>
        <taxon>Bacteria</taxon>
        <taxon>Bacillati</taxon>
        <taxon>Bacillota</taxon>
        <taxon>Clostridia</taxon>
        <taxon>Christensenellales</taxon>
        <taxon>Christensenellaceae</taxon>
        <taxon>Luoshenia</taxon>
    </lineage>
</organism>
<gene>
    <name evidence="2" type="ORF">H8699_04475</name>
</gene>
<dbReference type="AlphaFoldDB" id="A0A926HM26"/>
<dbReference type="RefSeq" id="WP_249284663.1">
    <property type="nucleotide sequence ID" value="NZ_JACRSO010000001.1"/>
</dbReference>
<proteinExistence type="predicted"/>
<dbReference type="InterPro" id="IPR036873">
    <property type="entry name" value="Rhodanese-like_dom_sf"/>
</dbReference>
<name>A0A926HM26_9FIRM</name>
<dbReference type="EMBL" id="JACRSO010000001">
    <property type="protein sequence ID" value="MBC8528693.1"/>
    <property type="molecule type" value="Genomic_DNA"/>
</dbReference>
<dbReference type="SUPFAM" id="SSF52821">
    <property type="entry name" value="Rhodanese/Cell cycle control phosphatase"/>
    <property type="match status" value="1"/>
</dbReference>
<dbReference type="InterPro" id="IPR050229">
    <property type="entry name" value="GlpE_sulfurtransferase"/>
</dbReference>
<accession>A0A926HM26</accession>
<protein>
    <submittedName>
        <fullName evidence="2">Rhodanese-like domain-containing protein</fullName>
    </submittedName>
</protein>
<dbReference type="PANTHER" id="PTHR43031">
    <property type="entry name" value="FAD-DEPENDENT OXIDOREDUCTASE"/>
    <property type="match status" value="1"/>
</dbReference>
<dbReference type="Pfam" id="PF00581">
    <property type="entry name" value="Rhodanese"/>
    <property type="match status" value="1"/>
</dbReference>
<keyword evidence="3" id="KW-1185">Reference proteome</keyword>
<dbReference type="CDD" id="cd00158">
    <property type="entry name" value="RHOD"/>
    <property type="match status" value="1"/>
</dbReference>
<feature type="domain" description="Rhodanese" evidence="1">
    <location>
        <begin position="16"/>
        <end position="102"/>
    </location>
</feature>
<dbReference type="Proteomes" id="UP000654279">
    <property type="component" value="Unassembled WGS sequence"/>
</dbReference>
<evidence type="ECO:0000313" key="2">
    <source>
        <dbReference type="EMBL" id="MBC8528693.1"/>
    </source>
</evidence>
<evidence type="ECO:0000259" key="1">
    <source>
        <dbReference type="PROSITE" id="PS50206"/>
    </source>
</evidence>
<comment type="caution">
    <text evidence="2">The sequence shown here is derived from an EMBL/GenBank/DDBJ whole genome shotgun (WGS) entry which is preliminary data.</text>
</comment>
<dbReference type="InterPro" id="IPR001763">
    <property type="entry name" value="Rhodanese-like_dom"/>
</dbReference>
<dbReference type="SMART" id="SM00450">
    <property type="entry name" value="RHOD"/>
    <property type="match status" value="1"/>
</dbReference>
<dbReference type="PANTHER" id="PTHR43031:SF17">
    <property type="entry name" value="SULFURTRANSFERASE YTWF-RELATED"/>
    <property type="match status" value="1"/>
</dbReference>
<reference evidence="2" key="1">
    <citation type="submission" date="2020-08" db="EMBL/GenBank/DDBJ databases">
        <title>Genome public.</title>
        <authorList>
            <person name="Liu C."/>
            <person name="Sun Q."/>
        </authorList>
    </citation>
    <scope>NUCLEOTIDE SEQUENCE</scope>
    <source>
        <strain evidence="2">NSJ-44</strain>
    </source>
</reference>
<dbReference type="PROSITE" id="PS50206">
    <property type="entry name" value="RHODANESE_3"/>
    <property type="match status" value="1"/>
</dbReference>
<sequence length="102" mass="11454">MLKRITAQELIAWREAGRAFVLLDVRDEDEYAAGHIPGSINIPVREIADQRDKLPEDLLMPLVVYCQSGIRARRACMLLDQIGYAALYELGGISAWPGTLER</sequence>